<comment type="caution">
    <text evidence="1">The sequence shown here is derived from an EMBL/GenBank/DDBJ whole genome shotgun (WGS) entry which is preliminary data.</text>
</comment>
<protein>
    <submittedName>
        <fullName evidence="1">Uncharacterized protein</fullName>
    </submittedName>
</protein>
<reference evidence="2" key="1">
    <citation type="journal article" date="2022" name="Nat. Commun.">
        <title>Chromosome evolution and the genetic basis of agronomically important traits in greater yam.</title>
        <authorList>
            <person name="Bredeson J.V."/>
            <person name="Lyons J.B."/>
            <person name="Oniyinde I.O."/>
            <person name="Okereke N.R."/>
            <person name="Kolade O."/>
            <person name="Nnabue I."/>
            <person name="Nwadili C.O."/>
            <person name="Hribova E."/>
            <person name="Parker M."/>
            <person name="Nwogha J."/>
            <person name="Shu S."/>
            <person name="Carlson J."/>
            <person name="Kariba R."/>
            <person name="Muthemba S."/>
            <person name="Knop K."/>
            <person name="Barton G.J."/>
            <person name="Sherwood A.V."/>
            <person name="Lopez-Montes A."/>
            <person name="Asiedu R."/>
            <person name="Jamnadass R."/>
            <person name="Muchugi A."/>
            <person name="Goodstein D."/>
            <person name="Egesi C.N."/>
            <person name="Featherston J."/>
            <person name="Asfaw A."/>
            <person name="Simpson G.G."/>
            <person name="Dolezel J."/>
            <person name="Hendre P.S."/>
            <person name="Van Deynze A."/>
            <person name="Kumar P.L."/>
            <person name="Obidiegwu J.E."/>
            <person name="Bhattacharjee R."/>
            <person name="Rokhsar D.S."/>
        </authorList>
    </citation>
    <scope>NUCLEOTIDE SEQUENCE [LARGE SCALE GENOMIC DNA]</scope>
    <source>
        <strain evidence="2">cv. TDa95/00328</strain>
    </source>
</reference>
<organism evidence="1 2">
    <name type="scientific">Dioscorea alata</name>
    <name type="common">Purple yam</name>
    <dbReference type="NCBI Taxonomy" id="55571"/>
    <lineage>
        <taxon>Eukaryota</taxon>
        <taxon>Viridiplantae</taxon>
        <taxon>Streptophyta</taxon>
        <taxon>Embryophyta</taxon>
        <taxon>Tracheophyta</taxon>
        <taxon>Spermatophyta</taxon>
        <taxon>Magnoliopsida</taxon>
        <taxon>Liliopsida</taxon>
        <taxon>Dioscoreales</taxon>
        <taxon>Dioscoreaceae</taxon>
        <taxon>Dioscorea</taxon>
    </lineage>
</organism>
<gene>
    <name evidence="1" type="ORF">IHE45_15G077400</name>
</gene>
<accession>A0ACB7UMK8</accession>
<sequence>MIQMVELLLEEKGDTVLHSSKLVHCWKKVIEGLLHRGFIITINVKASNYLQQLNAQKHQHSKASQCLKVQEFLDLEPFAKMYLLPV</sequence>
<dbReference type="Proteomes" id="UP000827976">
    <property type="component" value="Chromosome 15"/>
</dbReference>
<evidence type="ECO:0000313" key="2">
    <source>
        <dbReference type="Proteomes" id="UP000827976"/>
    </source>
</evidence>
<evidence type="ECO:0000313" key="1">
    <source>
        <dbReference type="EMBL" id="KAH7661638.1"/>
    </source>
</evidence>
<keyword evidence="2" id="KW-1185">Reference proteome</keyword>
<name>A0ACB7UMK8_DIOAL</name>
<dbReference type="EMBL" id="CM037025">
    <property type="protein sequence ID" value="KAH7661638.1"/>
    <property type="molecule type" value="Genomic_DNA"/>
</dbReference>
<proteinExistence type="predicted"/>